<evidence type="ECO:0000256" key="14">
    <source>
        <dbReference type="ARBA" id="ARBA00023204"/>
    </source>
</evidence>
<dbReference type="PROSITE" id="PS00518">
    <property type="entry name" value="ZF_RING_1"/>
    <property type="match status" value="1"/>
</dbReference>
<dbReference type="PROSITE" id="PS50089">
    <property type="entry name" value="ZF_RING_2"/>
    <property type="match status" value="1"/>
</dbReference>
<evidence type="ECO:0000256" key="15">
    <source>
        <dbReference type="ARBA" id="ARBA00023242"/>
    </source>
</evidence>
<evidence type="ECO:0000256" key="9">
    <source>
        <dbReference type="ARBA" id="ARBA00022763"/>
    </source>
</evidence>
<dbReference type="SMART" id="SM00184">
    <property type="entry name" value="RING"/>
    <property type="match status" value="1"/>
</dbReference>
<dbReference type="GO" id="GO:0003697">
    <property type="term" value="F:single-stranded DNA binding"/>
    <property type="evidence" value="ECO:0007669"/>
    <property type="project" value="InterPro"/>
</dbReference>
<dbReference type="InterPro" id="IPR006642">
    <property type="entry name" value="Rad18_UBZ4"/>
</dbReference>
<evidence type="ECO:0000259" key="22">
    <source>
        <dbReference type="PROSITE" id="PS50089"/>
    </source>
</evidence>
<keyword evidence="15" id="KW-0539">Nucleus</keyword>
<feature type="compositionally biased region" description="Basic and acidic residues" evidence="21">
    <location>
        <begin position="231"/>
        <end position="244"/>
    </location>
</feature>
<dbReference type="GO" id="GO:0006513">
    <property type="term" value="P:protein monoubiquitination"/>
    <property type="evidence" value="ECO:0007669"/>
    <property type="project" value="InterPro"/>
</dbReference>
<feature type="domain" description="SAP" evidence="23">
    <location>
        <begin position="249"/>
        <end position="283"/>
    </location>
</feature>
<dbReference type="Pfam" id="PF13923">
    <property type="entry name" value="zf-C3HC4_2"/>
    <property type="match status" value="1"/>
</dbReference>
<sequence length="380" mass="42624">MSDSTPYPLDLNDPDLEVQDPTDFPASTDAPGMRELDGSLRCRICGELYTAPMSLVCGHSFCSLCIRNYLTQKQDCPSCRHTASDVHLRKNLTLEDAVRAWSTARSFVLELCKGLGKIEKTPGTVSVTPRKRKRAVNADRSVESIVGQSQQTQYNGTNYPERESDTSQVLAECPVCHQMVPSDSINEHLDGCLTSSSGGPSGLASKLKQKKDWADVFHSKEPSTSKRGKGKEKEKAEPKHDEPIPKVSYHTLKERQIREKLSEHGLPTNGDKDTLSARHQRWRNLFNANLDSPPARRKSLEQLQKELRDWEKSQRSGKTHAVTDTKAHQKIHKGQFDALVEAARPSKIRKVESERKDETRPQQSATKDENIIDIDEVSKS</sequence>
<evidence type="ECO:0000256" key="2">
    <source>
        <dbReference type="ARBA" id="ARBA00004123"/>
    </source>
</evidence>
<evidence type="ECO:0000256" key="7">
    <source>
        <dbReference type="ARBA" id="ARBA00022679"/>
    </source>
</evidence>
<comment type="catalytic activity">
    <reaction evidence="1">
        <text>S-ubiquitinyl-[E2 ubiquitin-conjugating enzyme]-L-cysteine + [acceptor protein]-L-lysine = [E2 ubiquitin-conjugating enzyme]-L-cysteine + N(6)-ubiquitinyl-[acceptor protein]-L-lysine.</text>
        <dbReference type="EC" id="2.3.2.27"/>
    </reaction>
</comment>
<dbReference type="PROSITE" id="PS51908">
    <property type="entry name" value="ZF_UBZ4"/>
    <property type="match status" value="1"/>
</dbReference>
<proteinExistence type="inferred from homology"/>
<evidence type="ECO:0000256" key="16">
    <source>
        <dbReference type="ARBA" id="ARBA00031783"/>
    </source>
</evidence>
<protein>
    <recommendedName>
        <fullName evidence="6">Postreplication repair E3 ubiquitin-protein ligase RAD18</fullName>
        <ecNumber evidence="5">2.3.2.27</ecNumber>
    </recommendedName>
    <alternativeName>
        <fullName evidence="17">Postreplication repair E3 ubiquitin-protein ligase rad18</fullName>
    </alternativeName>
    <alternativeName>
        <fullName evidence="16 18">RING-type E3 ubiquitin transferase RAD18</fullName>
    </alternativeName>
</protein>
<evidence type="ECO:0000256" key="3">
    <source>
        <dbReference type="ARBA" id="ARBA00004906"/>
    </source>
</evidence>
<dbReference type="PROSITE" id="PS50800">
    <property type="entry name" value="SAP"/>
    <property type="match status" value="1"/>
</dbReference>
<dbReference type="InterPro" id="IPR039577">
    <property type="entry name" value="Rad18"/>
</dbReference>
<keyword evidence="10 19" id="KW-0863">Zinc-finger</keyword>
<dbReference type="GO" id="GO:0006301">
    <property type="term" value="P:DNA damage tolerance"/>
    <property type="evidence" value="ECO:0007669"/>
    <property type="project" value="InterPro"/>
</dbReference>
<dbReference type="Gene3D" id="3.30.40.10">
    <property type="entry name" value="Zinc/RING finger domain, C3HC4 (zinc finger)"/>
    <property type="match status" value="1"/>
</dbReference>
<feature type="region of interest" description="Disordered" evidence="21">
    <location>
        <begin position="135"/>
        <end position="166"/>
    </location>
</feature>
<feature type="region of interest" description="Disordered" evidence="21">
    <location>
        <begin position="308"/>
        <end position="380"/>
    </location>
</feature>
<dbReference type="AlphaFoldDB" id="A0AAD5VBE7"/>
<comment type="subcellular location">
    <subcellularLocation>
        <location evidence="2">Nucleus</location>
    </subcellularLocation>
</comment>
<evidence type="ECO:0000313" key="25">
    <source>
        <dbReference type="EMBL" id="KAJ3489936.1"/>
    </source>
</evidence>
<keyword evidence="14 20" id="KW-0234">DNA repair</keyword>
<evidence type="ECO:0000256" key="13">
    <source>
        <dbReference type="ARBA" id="ARBA00023125"/>
    </source>
</evidence>
<dbReference type="FunFam" id="3.30.40.10:FF:000172">
    <property type="entry name" value="E3 ubiquitin-protein ligase RAD18"/>
    <property type="match status" value="1"/>
</dbReference>
<feature type="region of interest" description="Disordered" evidence="21">
    <location>
        <begin position="1"/>
        <end position="32"/>
    </location>
</feature>
<evidence type="ECO:0000256" key="8">
    <source>
        <dbReference type="ARBA" id="ARBA00022723"/>
    </source>
</evidence>
<accession>A0AAD5VBE7</accession>
<evidence type="ECO:0000256" key="12">
    <source>
        <dbReference type="ARBA" id="ARBA00022833"/>
    </source>
</evidence>
<name>A0AAD5VBE7_9APHY</name>
<dbReference type="Gene3D" id="3.30.160.60">
    <property type="entry name" value="Classic Zinc Finger"/>
    <property type="match status" value="1"/>
</dbReference>
<dbReference type="GO" id="GO:0008270">
    <property type="term" value="F:zinc ion binding"/>
    <property type="evidence" value="ECO:0007669"/>
    <property type="project" value="UniProtKB-KW"/>
</dbReference>
<evidence type="ECO:0000256" key="11">
    <source>
        <dbReference type="ARBA" id="ARBA00022786"/>
    </source>
</evidence>
<evidence type="ECO:0000313" key="26">
    <source>
        <dbReference type="Proteomes" id="UP001212997"/>
    </source>
</evidence>
<evidence type="ECO:0000256" key="19">
    <source>
        <dbReference type="PROSITE-ProRule" id="PRU00175"/>
    </source>
</evidence>
<keyword evidence="26" id="KW-1185">Reference proteome</keyword>
<comment type="similarity">
    <text evidence="4">Belongs to the RAD18 family.</text>
</comment>
<dbReference type="InterPro" id="IPR001841">
    <property type="entry name" value="Znf_RING"/>
</dbReference>
<dbReference type="GO" id="GO:0006281">
    <property type="term" value="P:DNA repair"/>
    <property type="evidence" value="ECO:0007669"/>
    <property type="project" value="UniProtKB-KW"/>
</dbReference>
<evidence type="ECO:0000256" key="18">
    <source>
        <dbReference type="ARBA" id="ARBA00082369"/>
    </source>
</evidence>
<dbReference type="SMART" id="SM00734">
    <property type="entry name" value="ZnF_Rad18"/>
    <property type="match status" value="1"/>
</dbReference>
<keyword evidence="11" id="KW-0833">Ubl conjugation pathway</keyword>
<dbReference type="PANTHER" id="PTHR14134">
    <property type="entry name" value="E3 UBIQUITIN-PROTEIN LIGASE RAD18"/>
    <property type="match status" value="1"/>
</dbReference>
<keyword evidence="9 20" id="KW-0227">DNA damage</keyword>
<evidence type="ECO:0000256" key="20">
    <source>
        <dbReference type="PROSITE-ProRule" id="PRU01256"/>
    </source>
</evidence>
<comment type="pathway">
    <text evidence="3">Protein modification; protein ubiquitination.</text>
</comment>
<dbReference type="Pfam" id="PF02037">
    <property type="entry name" value="SAP"/>
    <property type="match status" value="1"/>
</dbReference>
<dbReference type="SUPFAM" id="SSF57850">
    <property type="entry name" value="RING/U-box"/>
    <property type="match status" value="1"/>
</dbReference>
<evidence type="ECO:0000259" key="24">
    <source>
        <dbReference type="PROSITE" id="PS51908"/>
    </source>
</evidence>
<feature type="region of interest" description="Disordered" evidence="21">
    <location>
        <begin position="196"/>
        <end position="252"/>
    </location>
</feature>
<evidence type="ECO:0000256" key="10">
    <source>
        <dbReference type="ARBA" id="ARBA00022771"/>
    </source>
</evidence>
<reference evidence="25" key="1">
    <citation type="submission" date="2022-07" db="EMBL/GenBank/DDBJ databases">
        <title>Genome Sequence of Physisporinus lineatus.</title>
        <authorList>
            <person name="Buettner E."/>
        </authorList>
    </citation>
    <scope>NUCLEOTIDE SEQUENCE</scope>
    <source>
        <strain evidence="25">VT162</strain>
    </source>
</reference>
<dbReference type="GO" id="GO:0097505">
    <property type="term" value="C:Rad6-Rad18 complex"/>
    <property type="evidence" value="ECO:0007669"/>
    <property type="project" value="TreeGrafter"/>
</dbReference>
<feature type="compositionally biased region" description="Basic and acidic residues" evidence="21">
    <location>
        <begin position="210"/>
        <end position="224"/>
    </location>
</feature>
<evidence type="ECO:0000256" key="6">
    <source>
        <dbReference type="ARBA" id="ARBA00015551"/>
    </source>
</evidence>
<dbReference type="SMART" id="SM00513">
    <property type="entry name" value="SAP"/>
    <property type="match status" value="1"/>
</dbReference>
<dbReference type="InterPro" id="IPR017907">
    <property type="entry name" value="Znf_RING_CS"/>
</dbReference>
<evidence type="ECO:0000256" key="1">
    <source>
        <dbReference type="ARBA" id="ARBA00000900"/>
    </source>
</evidence>
<feature type="domain" description="RING-type" evidence="22">
    <location>
        <begin position="42"/>
        <end position="80"/>
    </location>
</feature>
<dbReference type="Proteomes" id="UP001212997">
    <property type="component" value="Unassembled WGS sequence"/>
</dbReference>
<keyword evidence="7" id="KW-0808">Transferase</keyword>
<dbReference type="EC" id="2.3.2.27" evidence="5"/>
<comment type="caution">
    <text evidence="25">The sequence shown here is derived from an EMBL/GenBank/DDBJ whole genome shotgun (WGS) entry which is preliminary data.</text>
</comment>
<evidence type="ECO:0000256" key="21">
    <source>
        <dbReference type="SAM" id="MobiDB-lite"/>
    </source>
</evidence>
<keyword evidence="8" id="KW-0479">Metal-binding</keyword>
<dbReference type="EMBL" id="JANAWD010000036">
    <property type="protein sequence ID" value="KAJ3489936.1"/>
    <property type="molecule type" value="Genomic_DNA"/>
</dbReference>
<keyword evidence="12" id="KW-0862">Zinc</keyword>
<feature type="compositionally biased region" description="Basic and acidic residues" evidence="21">
    <location>
        <begin position="349"/>
        <end position="380"/>
    </location>
</feature>
<dbReference type="PANTHER" id="PTHR14134:SF2">
    <property type="entry name" value="E3 UBIQUITIN-PROTEIN LIGASE RAD18"/>
    <property type="match status" value="1"/>
</dbReference>
<evidence type="ECO:0000256" key="17">
    <source>
        <dbReference type="ARBA" id="ARBA00074353"/>
    </source>
</evidence>
<dbReference type="FunFam" id="3.30.160.60:FF:000331">
    <property type="entry name" value="E3 ubiquitin-protein ligase RAD18"/>
    <property type="match status" value="1"/>
</dbReference>
<feature type="compositionally biased region" description="Polar residues" evidence="21">
    <location>
        <begin position="146"/>
        <end position="158"/>
    </location>
</feature>
<dbReference type="InterPro" id="IPR013083">
    <property type="entry name" value="Znf_RING/FYVE/PHD"/>
</dbReference>
<evidence type="ECO:0000256" key="5">
    <source>
        <dbReference type="ARBA" id="ARBA00012483"/>
    </source>
</evidence>
<dbReference type="GO" id="GO:0005634">
    <property type="term" value="C:nucleus"/>
    <property type="evidence" value="ECO:0007669"/>
    <property type="project" value="UniProtKB-SubCell"/>
</dbReference>
<dbReference type="InterPro" id="IPR003034">
    <property type="entry name" value="SAP_dom"/>
</dbReference>
<evidence type="ECO:0000256" key="4">
    <source>
        <dbReference type="ARBA" id="ARBA00009506"/>
    </source>
</evidence>
<gene>
    <name evidence="25" type="ORF">NLI96_g1793</name>
</gene>
<organism evidence="25 26">
    <name type="scientific">Meripilus lineatus</name>
    <dbReference type="NCBI Taxonomy" id="2056292"/>
    <lineage>
        <taxon>Eukaryota</taxon>
        <taxon>Fungi</taxon>
        <taxon>Dikarya</taxon>
        <taxon>Basidiomycota</taxon>
        <taxon>Agaricomycotina</taxon>
        <taxon>Agaricomycetes</taxon>
        <taxon>Polyporales</taxon>
        <taxon>Meripilaceae</taxon>
        <taxon>Meripilus</taxon>
    </lineage>
</organism>
<evidence type="ECO:0000259" key="23">
    <source>
        <dbReference type="PROSITE" id="PS50800"/>
    </source>
</evidence>
<feature type="domain" description="UBZ4-type" evidence="24">
    <location>
        <begin position="170"/>
        <end position="197"/>
    </location>
</feature>
<keyword evidence="13" id="KW-0238">DNA-binding</keyword>
<dbReference type="GO" id="GO:0061630">
    <property type="term" value="F:ubiquitin protein ligase activity"/>
    <property type="evidence" value="ECO:0007669"/>
    <property type="project" value="UniProtKB-EC"/>
</dbReference>